<dbReference type="GO" id="GO:0006281">
    <property type="term" value="P:DNA repair"/>
    <property type="evidence" value="ECO:0007669"/>
    <property type="project" value="UniProtKB-UniRule"/>
</dbReference>
<gene>
    <name evidence="3" type="primary">dinB</name>
    <name evidence="5" type="ORF">AMD02_12090</name>
</gene>
<dbReference type="Gene3D" id="1.10.150.20">
    <property type="entry name" value="5' to 3' exonuclease, C-terminal subdomain"/>
    <property type="match status" value="1"/>
</dbReference>
<feature type="binding site" evidence="3">
    <location>
        <position position="11"/>
    </location>
    <ligand>
        <name>Mg(2+)</name>
        <dbReference type="ChEBI" id="CHEBI:18420"/>
    </ligand>
</feature>
<dbReference type="EMBL" id="LILD01000001">
    <property type="protein sequence ID" value="KOO39506.1"/>
    <property type="molecule type" value="Genomic_DNA"/>
</dbReference>
<dbReference type="InterPro" id="IPR022880">
    <property type="entry name" value="DNApol_IV"/>
</dbReference>
<dbReference type="EC" id="2.7.7.7" evidence="3"/>
<keyword evidence="3" id="KW-0515">Mutator protein</keyword>
<organism evidence="5">
    <name type="scientific">Halalkalibacterium halodurans</name>
    <name type="common">Bacillus halodurans</name>
    <dbReference type="NCBI Taxonomy" id="86665"/>
    <lineage>
        <taxon>Bacteria</taxon>
        <taxon>Bacillati</taxon>
        <taxon>Bacillota</taxon>
        <taxon>Bacilli</taxon>
        <taxon>Bacillales</taxon>
        <taxon>Bacillaceae</taxon>
        <taxon>Halalkalibacterium (ex Joshi et al. 2022)</taxon>
    </lineage>
</organism>
<dbReference type="NCBIfam" id="NF002492">
    <property type="entry name" value="PRK01810.1"/>
    <property type="match status" value="1"/>
</dbReference>
<sequence>MGKGRVIFHVDMNSFYASVEMAYDPSLKGKAIAVAGSVKDRRGIVVTSSYEARAKGVRSPIPVWQALRKCPELILIPPNFDRYRSASQKIFSLLEEYTPLVEKVSIDEGYMDVTTTIKKVHPLELAKEIQQRILAEMDLPCSIGIAPNKFLAKMASDMKKPLGITVLRKRDIAEKLWSLPIEEMYGIGRRSVDTYKKYQLHTIGDLAKADPAWLEKKFGINGPRLHCRANGIDERPVDPEAVFHFKSVGNSTTLPEDTTNEGRLTDVLHQLSHSVHVRMKRKHVFCYGVQLTIRYDDRKTITRSRKLEHPIQEKDDIFTVALSLWKQAWNGRPIRLLGVTGYDVIDKKYAYEPLDLFRYEEQIKQATLAETISSIHKRYGKPIVAKGKDLDLFKEVDETKKGTSFDRDFFQHD</sequence>
<evidence type="ECO:0000259" key="4">
    <source>
        <dbReference type="PROSITE" id="PS50173"/>
    </source>
</evidence>
<feature type="site" description="Substrate discrimination" evidence="3">
    <location>
        <position position="16"/>
    </location>
</feature>
<dbReference type="SUPFAM" id="SSF100879">
    <property type="entry name" value="Lesion bypass DNA polymerase (Y-family), little finger domain"/>
    <property type="match status" value="1"/>
</dbReference>
<dbReference type="CDD" id="cd03586">
    <property type="entry name" value="PolY_Pol_IV_kappa"/>
    <property type="match status" value="1"/>
</dbReference>
<dbReference type="GO" id="GO:0009432">
    <property type="term" value="P:SOS response"/>
    <property type="evidence" value="ECO:0007669"/>
    <property type="project" value="TreeGrafter"/>
</dbReference>
<comment type="subunit">
    <text evidence="3">Monomer.</text>
</comment>
<dbReference type="GO" id="GO:0006261">
    <property type="term" value="P:DNA-templated DNA replication"/>
    <property type="evidence" value="ECO:0007669"/>
    <property type="project" value="UniProtKB-UniRule"/>
</dbReference>
<comment type="catalytic activity">
    <reaction evidence="3">
        <text>DNA(n) + a 2'-deoxyribonucleoside 5'-triphosphate = DNA(n+1) + diphosphate</text>
        <dbReference type="Rhea" id="RHEA:22508"/>
        <dbReference type="Rhea" id="RHEA-COMP:17339"/>
        <dbReference type="Rhea" id="RHEA-COMP:17340"/>
        <dbReference type="ChEBI" id="CHEBI:33019"/>
        <dbReference type="ChEBI" id="CHEBI:61560"/>
        <dbReference type="ChEBI" id="CHEBI:173112"/>
        <dbReference type="EC" id="2.7.7.7"/>
    </reaction>
</comment>
<dbReference type="Gene3D" id="3.30.1490.100">
    <property type="entry name" value="DNA polymerase, Y-family, little finger domain"/>
    <property type="match status" value="1"/>
</dbReference>
<dbReference type="Pfam" id="PF00817">
    <property type="entry name" value="IMS"/>
    <property type="match status" value="1"/>
</dbReference>
<keyword evidence="3" id="KW-0227">DNA damage</keyword>
<keyword evidence="3" id="KW-0479">Metal-binding</keyword>
<keyword evidence="3" id="KW-0238">DNA-binding</keyword>
<dbReference type="Gene3D" id="3.40.1170.60">
    <property type="match status" value="1"/>
</dbReference>
<keyword evidence="3" id="KW-0963">Cytoplasm</keyword>
<reference evidence="5" key="1">
    <citation type="submission" date="2015-08" db="EMBL/GenBank/DDBJ databases">
        <title>Complete DNA Sequence of Pseudomonas syringae pv. actinidiae, the Causal Agent of Kiwifruit Canker Disease.</title>
        <authorList>
            <person name="Rikkerink E.H.A."/>
            <person name="Fineran P.C."/>
        </authorList>
    </citation>
    <scope>NUCLEOTIDE SEQUENCE</scope>
    <source>
        <strain evidence="5">DSM 13666</strain>
    </source>
</reference>
<keyword evidence="3" id="KW-0235">DNA replication</keyword>
<keyword evidence="3" id="KW-0460">Magnesium</keyword>
<name>A0A0M0KKX2_ALKHA</name>
<comment type="similarity">
    <text evidence="1 3">Belongs to the DNA polymerase type-Y family.</text>
</comment>
<dbReference type="PROSITE" id="PS50173">
    <property type="entry name" value="UMUC"/>
    <property type="match status" value="1"/>
</dbReference>
<dbReference type="InterPro" id="IPR043128">
    <property type="entry name" value="Rev_trsase/Diguanyl_cyclase"/>
</dbReference>
<dbReference type="GO" id="GO:0005829">
    <property type="term" value="C:cytosol"/>
    <property type="evidence" value="ECO:0007669"/>
    <property type="project" value="TreeGrafter"/>
</dbReference>
<dbReference type="PATRIC" id="fig|136160.3.peg.2837"/>
<dbReference type="Pfam" id="PF11799">
    <property type="entry name" value="IMS_C"/>
    <property type="match status" value="1"/>
</dbReference>
<feature type="binding site" evidence="3">
    <location>
        <position position="107"/>
    </location>
    <ligand>
        <name>Mg(2+)</name>
        <dbReference type="ChEBI" id="CHEBI:18420"/>
    </ligand>
</feature>
<keyword evidence="3" id="KW-0808">Transferase</keyword>
<dbReference type="Gene3D" id="3.30.70.270">
    <property type="match status" value="1"/>
</dbReference>
<dbReference type="GO" id="GO:0042276">
    <property type="term" value="P:error-prone translesion synthesis"/>
    <property type="evidence" value="ECO:0007669"/>
    <property type="project" value="TreeGrafter"/>
</dbReference>
<dbReference type="InterPro" id="IPR017961">
    <property type="entry name" value="DNA_pol_Y-fam_little_finger"/>
</dbReference>
<feature type="active site" evidence="3">
    <location>
        <position position="108"/>
    </location>
</feature>
<dbReference type="InterPro" id="IPR036775">
    <property type="entry name" value="DNA_pol_Y-fam_lit_finger_sf"/>
</dbReference>
<dbReference type="NCBIfam" id="NF002677">
    <property type="entry name" value="PRK02406.1"/>
    <property type="match status" value="1"/>
</dbReference>
<dbReference type="GO" id="GO:0000287">
    <property type="term" value="F:magnesium ion binding"/>
    <property type="evidence" value="ECO:0007669"/>
    <property type="project" value="UniProtKB-UniRule"/>
</dbReference>
<dbReference type="PANTHER" id="PTHR11076:SF33">
    <property type="entry name" value="DNA POLYMERASE KAPPA"/>
    <property type="match status" value="1"/>
</dbReference>
<comment type="cofactor">
    <cofactor evidence="3">
        <name>Mg(2+)</name>
        <dbReference type="ChEBI" id="CHEBI:18420"/>
    </cofactor>
    <text evidence="3">Binds 2 magnesium ions per subunit.</text>
</comment>
<comment type="function">
    <text evidence="3">Poorly processive, error-prone DNA polymerase involved in untargeted mutagenesis. Copies undamaged DNA at stalled replication forks, which arise in vivo from mismatched or misaligned primer ends. These misaligned primers can be extended by PolIV. Exhibits no 3'-5' exonuclease (proofreading) activity. May be involved in translesional synthesis, in conjunction with the beta clamp from PolIII.</text>
</comment>
<evidence type="ECO:0000256" key="3">
    <source>
        <dbReference type="HAMAP-Rule" id="MF_01113"/>
    </source>
</evidence>
<comment type="subcellular location">
    <subcellularLocation>
        <location evidence="3">Cytoplasm</location>
    </subcellularLocation>
</comment>
<keyword evidence="3" id="KW-0234">DNA repair</keyword>
<dbReference type="SMR" id="A0A0M0KKX2"/>
<feature type="domain" description="UmuC" evidence="4">
    <location>
        <begin position="7"/>
        <end position="188"/>
    </location>
</feature>
<dbReference type="SUPFAM" id="SSF56672">
    <property type="entry name" value="DNA/RNA polymerases"/>
    <property type="match status" value="1"/>
</dbReference>
<dbReference type="AlphaFoldDB" id="A0A0M0KKX2"/>
<evidence type="ECO:0000313" key="5">
    <source>
        <dbReference type="EMBL" id="KOO39506.1"/>
    </source>
</evidence>
<evidence type="ECO:0000256" key="2">
    <source>
        <dbReference type="ARBA" id="ARBA00022695"/>
    </source>
</evidence>
<dbReference type="InterPro" id="IPR050116">
    <property type="entry name" value="DNA_polymerase-Y"/>
</dbReference>
<comment type="caution">
    <text evidence="5">The sequence shown here is derived from an EMBL/GenBank/DDBJ whole genome shotgun (WGS) entry which is preliminary data.</text>
</comment>
<keyword evidence="2 3" id="KW-0548">Nucleotidyltransferase</keyword>
<dbReference type="PANTHER" id="PTHR11076">
    <property type="entry name" value="DNA REPAIR POLYMERASE UMUC / TRANSFERASE FAMILY MEMBER"/>
    <property type="match status" value="1"/>
</dbReference>
<dbReference type="InterPro" id="IPR001126">
    <property type="entry name" value="UmuC"/>
</dbReference>
<dbReference type="HAMAP" id="MF_01113">
    <property type="entry name" value="DNApol_IV"/>
    <property type="match status" value="1"/>
</dbReference>
<dbReference type="RefSeq" id="WP_010897637.1">
    <property type="nucleotide sequence ID" value="NZ_JARMRQ010000073.1"/>
</dbReference>
<keyword evidence="3" id="KW-0239">DNA-directed DNA polymerase</keyword>
<dbReference type="GO" id="GO:0003887">
    <property type="term" value="F:DNA-directed DNA polymerase activity"/>
    <property type="evidence" value="ECO:0007669"/>
    <property type="project" value="UniProtKB-UniRule"/>
</dbReference>
<protein>
    <recommendedName>
        <fullName evidence="3">DNA polymerase IV</fullName>
        <shortName evidence="3">Pol IV</shortName>
        <ecNumber evidence="3">2.7.7.7</ecNumber>
    </recommendedName>
</protein>
<proteinExistence type="inferred from homology"/>
<dbReference type="GO" id="GO:0003684">
    <property type="term" value="F:damaged DNA binding"/>
    <property type="evidence" value="ECO:0007669"/>
    <property type="project" value="InterPro"/>
</dbReference>
<dbReference type="InterPro" id="IPR043502">
    <property type="entry name" value="DNA/RNA_pol_sf"/>
</dbReference>
<evidence type="ECO:0000256" key="1">
    <source>
        <dbReference type="ARBA" id="ARBA00010945"/>
    </source>
</evidence>
<dbReference type="OMA" id="ASDYNKP"/>
<accession>A0A0M0KKX2</accession>